<protein>
    <submittedName>
        <fullName evidence="1">Uncharacterized protein</fullName>
    </submittedName>
</protein>
<dbReference type="Proteomes" id="UP000829447">
    <property type="component" value="Linkage Group LG4"/>
</dbReference>
<keyword evidence="2" id="KW-1185">Reference proteome</keyword>
<sequence length="80" mass="8396">MVGSEHSHPSILCAAYPTQEDNERVTGEPGAYPSGLGAQGREHSGWDASSSQGAIAHTPRIILECQTAYDTCLWIGGGNP</sequence>
<accession>A0ACC5WER8</accession>
<comment type="caution">
    <text evidence="1">The sequence shown here is derived from an EMBL/GenBank/DDBJ whole genome shotgun (WGS) entry which is preliminary data.</text>
</comment>
<gene>
    <name evidence="1" type="ORF">PGIGA_G00200910</name>
</gene>
<evidence type="ECO:0000313" key="2">
    <source>
        <dbReference type="Proteomes" id="UP000829447"/>
    </source>
</evidence>
<evidence type="ECO:0000313" key="1">
    <source>
        <dbReference type="EMBL" id="MCI4377196.1"/>
    </source>
</evidence>
<dbReference type="EMBL" id="CM040457">
    <property type="protein sequence ID" value="MCI4377196.1"/>
    <property type="molecule type" value="Genomic_DNA"/>
</dbReference>
<name>A0ACC5WER8_PANGG</name>
<proteinExistence type="predicted"/>
<organism evidence="1 2">
    <name type="scientific">Pangasianodon gigas</name>
    <name type="common">Mekong giant catfish</name>
    <name type="synonym">Pangasius gigas</name>
    <dbReference type="NCBI Taxonomy" id="30993"/>
    <lineage>
        <taxon>Eukaryota</taxon>
        <taxon>Metazoa</taxon>
        <taxon>Chordata</taxon>
        <taxon>Craniata</taxon>
        <taxon>Vertebrata</taxon>
        <taxon>Euteleostomi</taxon>
        <taxon>Actinopterygii</taxon>
        <taxon>Neopterygii</taxon>
        <taxon>Teleostei</taxon>
        <taxon>Ostariophysi</taxon>
        <taxon>Siluriformes</taxon>
        <taxon>Pangasiidae</taxon>
        <taxon>Pangasianodon</taxon>
    </lineage>
</organism>
<reference evidence="1 2" key="1">
    <citation type="journal article" date="2022" name="bioRxiv">
        <title>An ancient truncated duplication of the anti-Mullerian hormone receptor type 2 gene is a potential conserved master sex determinant in the Pangasiidae catfish family.</title>
        <authorList>
            <person name="Wen M."/>
            <person name="Pan Q."/>
            <person name="Jouanno E."/>
            <person name="Montfort J."/>
            <person name="Zahm M."/>
            <person name="Cabau C."/>
            <person name="Klopp C."/>
            <person name="Iampietro C."/>
            <person name="Roques C."/>
            <person name="Bouchez O."/>
            <person name="Castinel A."/>
            <person name="Donnadieu C."/>
            <person name="Parrinello H."/>
            <person name="Poncet C."/>
            <person name="Belmonte E."/>
            <person name="Gautier V."/>
            <person name="Avarre J.-C."/>
            <person name="Dugue R."/>
            <person name="Gustiano R."/>
            <person name="Ha T.T.T."/>
            <person name="Campet M."/>
            <person name="Sriphairoj K."/>
            <person name="Ribolli J."/>
            <person name="de Almeida F.L."/>
            <person name="Desvignes T."/>
            <person name="Postlethwait J.H."/>
            <person name="Bucao C.F."/>
            <person name="Robinson-Rechavi M."/>
            <person name="Bobe J."/>
            <person name="Herpin A."/>
            <person name="Guiguen Y."/>
        </authorList>
    </citation>
    <scope>NUCLEOTIDE SEQUENCE [LARGE SCALE GENOMIC DNA]</scope>
    <source>
        <strain evidence="1">YG-Dec2019</strain>
    </source>
</reference>